<feature type="binding site" evidence="11">
    <location>
        <position position="233"/>
    </location>
    <ligand>
        <name>Zn(2+)</name>
        <dbReference type="ChEBI" id="CHEBI:29105"/>
        <label>1</label>
        <note>catalytic</note>
    </ligand>
</feature>
<protein>
    <recommendedName>
        <fullName evidence="4 12">Fructose-bisphosphate aldolase</fullName>
        <shortName evidence="12">FBP aldolase</shortName>
        <ecNumber evidence="4 12">4.1.2.13</ecNumber>
    </recommendedName>
</protein>
<dbReference type="NCBIfam" id="TIGR01520">
    <property type="entry name" value="FruBisAldo_II_A"/>
    <property type="match status" value="1"/>
</dbReference>
<dbReference type="InterPro" id="IPR006411">
    <property type="entry name" value="Fruct_bisP_bact"/>
</dbReference>
<comment type="catalytic activity">
    <reaction evidence="1 12">
        <text>beta-D-fructose 1,6-bisphosphate = D-glyceraldehyde 3-phosphate + dihydroxyacetone phosphate</text>
        <dbReference type="Rhea" id="RHEA:14729"/>
        <dbReference type="ChEBI" id="CHEBI:32966"/>
        <dbReference type="ChEBI" id="CHEBI:57642"/>
        <dbReference type="ChEBI" id="CHEBI:59776"/>
        <dbReference type="EC" id="4.1.2.13"/>
    </reaction>
</comment>
<dbReference type="InterPro" id="IPR013785">
    <property type="entry name" value="Aldolase_TIM"/>
</dbReference>
<sequence length="365" mass="40289">MNSTFCEFINVKLFYFTGERIMPVADYNTYCKMIDNALENKFAYPAINVTSLTTANGVLKGLAESRSDGIIQVSTGGAAFASGLFVKDMPLGAISIAEHVHRVAERYPIYVALHTDHCQAKVLDKYVIPLVEETERRRAARRPNLFNSHMFDGSDLSLKDNLDIAVKLLERCHKNEIILEVEAGVVGGTEDGISGGGGEKLYTTPEDMIEVYRRLGSVKGARYLLAATFGNVHGVYKPGQVKLRPKILKEGQEAVEKAFGKQARFALVFHGGSGSTLDEIREAVDYGVVKMNIDTDTQYAFTRPIVDHMMKNYEGVLKIEGDVGNKEKYDPRTYMKLGEAALAERVKQAVRDLRGEGTTLFGVSG</sequence>
<feature type="binding site" evidence="11">
    <location>
        <position position="182"/>
    </location>
    <ligand>
        <name>Zn(2+)</name>
        <dbReference type="ChEBI" id="CHEBI:29105"/>
        <label>2</label>
    </ligand>
</feature>
<comment type="function">
    <text evidence="12">Catalyzes the aldol condensation of dihydroxyacetone phosphate (DHAP or glycerone-phosphate) with glyceraldehyde 3-phosphate (G3P) to form fructose 1,6-bisphosphate (FBP) in gluconeogenesis and the reverse reaction in glycolysis.</text>
</comment>
<feature type="binding site" evidence="10">
    <location>
        <position position="234"/>
    </location>
    <ligand>
        <name>dihydroxyacetone phosphate</name>
        <dbReference type="ChEBI" id="CHEBI:57642"/>
    </ligand>
</feature>
<dbReference type="NCBIfam" id="NF006628">
    <property type="entry name" value="PRK09197.1"/>
    <property type="match status" value="1"/>
</dbReference>
<feature type="binding site" evidence="10">
    <location>
        <begin position="271"/>
        <end position="273"/>
    </location>
    <ligand>
        <name>dihydroxyacetone phosphate</name>
        <dbReference type="ChEBI" id="CHEBI:57642"/>
    </ligand>
</feature>
<dbReference type="EMBL" id="OJIN01000209">
    <property type="protein sequence ID" value="SPD75580.1"/>
    <property type="molecule type" value="Genomic_DNA"/>
</dbReference>
<dbReference type="EC" id="4.1.2.13" evidence="4 12"/>
<evidence type="ECO:0000256" key="8">
    <source>
        <dbReference type="ARBA" id="ARBA00023239"/>
    </source>
</evidence>
<accession>A0A445N1K1</accession>
<evidence type="ECO:0000256" key="11">
    <source>
        <dbReference type="PIRSR" id="PIRSR001359-3"/>
    </source>
</evidence>
<comment type="pathway">
    <text evidence="2 12">Carbohydrate degradation; glycolysis; D-glyceraldehyde 3-phosphate and glycerone phosphate from D-glucose: step 4/4.</text>
</comment>
<dbReference type="GO" id="GO:0005829">
    <property type="term" value="C:cytosol"/>
    <property type="evidence" value="ECO:0007669"/>
    <property type="project" value="TreeGrafter"/>
</dbReference>
<evidence type="ECO:0000256" key="10">
    <source>
        <dbReference type="PIRSR" id="PIRSR001359-2"/>
    </source>
</evidence>
<dbReference type="GO" id="GO:0008270">
    <property type="term" value="F:zinc ion binding"/>
    <property type="evidence" value="ECO:0007669"/>
    <property type="project" value="UniProtKB-UniRule"/>
</dbReference>
<gene>
    <name evidence="13" type="primary">fbaA</name>
    <name evidence="13" type="ORF">PITCH_A650001</name>
</gene>
<dbReference type="Gene3D" id="3.20.20.70">
    <property type="entry name" value="Aldolase class I"/>
    <property type="match status" value="1"/>
</dbReference>
<dbReference type="Pfam" id="PF01116">
    <property type="entry name" value="F_bP_aldolase"/>
    <property type="match status" value="1"/>
</dbReference>
<keyword evidence="8 12" id="KW-0456">Lyase</keyword>
<keyword evidence="7 12" id="KW-0324">Glycolysis</keyword>
<evidence type="ECO:0000256" key="9">
    <source>
        <dbReference type="PIRSR" id="PIRSR001359-1"/>
    </source>
</evidence>
<dbReference type="NCBIfam" id="TIGR00167">
    <property type="entry name" value="cbbA"/>
    <property type="match status" value="1"/>
</dbReference>
<dbReference type="GO" id="GO:0006096">
    <property type="term" value="P:glycolytic process"/>
    <property type="evidence" value="ECO:0007669"/>
    <property type="project" value="UniProtKB-UniPathway"/>
</dbReference>
<keyword evidence="6 11" id="KW-0862">Zinc</keyword>
<feature type="active site" description="Proton donor" evidence="9">
    <location>
        <position position="116"/>
    </location>
</feature>
<dbReference type="PIRSF" id="PIRSF001359">
    <property type="entry name" value="F_bP_aldolase_II"/>
    <property type="match status" value="1"/>
</dbReference>
<evidence type="ECO:0000256" key="3">
    <source>
        <dbReference type="ARBA" id="ARBA00005812"/>
    </source>
</evidence>
<dbReference type="PANTHER" id="PTHR30559">
    <property type="entry name" value="FRUCTOSE-BISPHOSPHATE ALDOLASE CLASS 2"/>
    <property type="match status" value="1"/>
</dbReference>
<dbReference type="AlphaFoldDB" id="A0A445N1K1"/>
<evidence type="ECO:0000256" key="1">
    <source>
        <dbReference type="ARBA" id="ARBA00000441"/>
    </source>
</evidence>
<comment type="cofactor">
    <cofactor evidence="11 12">
        <name>Zn(2+)</name>
        <dbReference type="ChEBI" id="CHEBI:29105"/>
    </cofactor>
    <text evidence="11 12">Binds 2 Zn(2+) ions per subunit. One is catalytic and the other provides a structural contribution.</text>
</comment>
<evidence type="ECO:0000256" key="2">
    <source>
        <dbReference type="ARBA" id="ARBA00004714"/>
    </source>
</evidence>
<feature type="binding site" evidence="11">
    <location>
        <position position="270"/>
    </location>
    <ligand>
        <name>Zn(2+)</name>
        <dbReference type="ChEBI" id="CHEBI:29105"/>
        <label>1</label>
        <note>catalytic</note>
    </ligand>
</feature>
<proteinExistence type="inferred from homology"/>
<feature type="binding site" evidence="10">
    <location>
        <begin position="292"/>
        <end position="295"/>
    </location>
    <ligand>
        <name>dihydroxyacetone phosphate</name>
        <dbReference type="ChEBI" id="CHEBI:57642"/>
    </ligand>
</feature>
<evidence type="ECO:0000256" key="5">
    <source>
        <dbReference type="ARBA" id="ARBA00022723"/>
    </source>
</evidence>
<reference evidence="13" key="1">
    <citation type="submission" date="2018-01" db="EMBL/GenBank/DDBJ databases">
        <authorList>
            <person name="Regsiter A."/>
            <person name="William W."/>
        </authorList>
    </citation>
    <scope>NUCLEOTIDE SEQUENCE</scope>
    <source>
        <strain evidence="13">TRIP AH-1</strain>
    </source>
</reference>
<feature type="binding site" evidence="11">
    <location>
        <position position="152"/>
    </location>
    <ligand>
        <name>Zn(2+)</name>
        <dbReference type="ChEBI" id="CHEBI:29105"/>
        <label>2</label>
    </ligand>
</feature>
<evidence type="ECO:0000313" key="13">
    <source>
        <dbReference type="EMBL" id="SPD75580.1"/>
    </source>
</evidence>
<evidence type="ECO:0000256" key="7">
    <source>
        <dbReference type="ARBA" id="ARBA00023152"/>
    </source>
</evidence>
<comment type="similarity">
    <text evidence="3 12">Belongs to the class II fructose-bisphosphate aldolase family.</text>
</comment>
<dbReference type="UniPathway" id="UPA00109">
    <property type="reaction ID" value="UER00183"/>
</dbReference>
<name>A0A445N1K1_9BACT</name>
<organism evidence="13">
    <name type="scientific">uncultured Desulfobacterium sp</name>
    <dbReference type="NCBI Taxonomy" id="201089"/>
    <lineage>
        <taxon>Bacteria</taxon>
        <taxon>Pseudomonadati</taxon>
        <taxon>Thermodesulfobacteriota</taxon>
        <taxon>Desulfobacteria</taxon>
        <taxon>Desulfobacterales</taxon>
        <taxon>Desulfobacteriaceae</taxon>
        <taxon>Desulfobacterium</taxon>
        <taxon>environmental samples</taxon>
    </lineage>
</organism>
<evidence type="ECO:0000256" key="4">
    <source>
        <dbReference type="ARBA" id="ARBA00013068"/>
    </source>
</evidence>
<dbReference type="SUPFAM" id="SSF51569">
    <property type="entry name" value="Aldolase"/>
    <property type="match status" value="1"/>
</dbReference>
<evidence type="ECO:0000256" key="6">
    <source>
        <dbReference type="ARBA" id="ARBA00022833"/>
    </source>
</evidence>
<evidence type="ECO:0000256" key="12">
    <source>
        <dbReference type="RuleBase" id="RU366023"/>
    </source>
</evidence>
<dbReference type="GO" id="GO:0004332">
    <property type="term" value="F:fructose-bisphosphate aldolase activity"/>
    <property type="evidence" value="ECO:0007669"/>
    <property type="project" value="UniProtKB-EC"/>
</dbReference>
<dbReference type="InterPro" id="IPR000771">
    <property type="entry name" value="FBA_II"/>
</dbReference>
<dbReference type="PANTHER" id="PTHR30559:SF0">
    <property type="entry name" value="FRUCTOSE-BISPHOSPHATE ALDOLASE"/>
    <property type="match status" value="1"/>
</dbReference>
<keyword evidence="5 11" id="KW-0479">Metal-binding</keyword>
<feature type="binding site" evidence="11">
    <location>
        <position position="117"/>
    </location>
    <ligand>
        <name>Zn(2+)</name>
        <dbReference type="ChEBI" id="CHEBI:29105"/>
        <label>1</label>
        <note>catalytic</note>
    </ligand>
</feature>